<dbReference type="InterPro" id="IPR000182">
    <property type="entry name" value="GNAT_dom"/>
</dbReference>
<proteinExistence type="predicted"/>
<comment type="caution">
    <text evidence="2">The sequence shown here is derived from an EMBL/GenBank/DDBJ whole genome shotgun (WGS) entry which is preliminary data.</text>
</comment>
<dbReference type="PROSITE" id="PS51186">
    <property type="entry name" value="GNAT"/>
    <property type="match status" value="1"/>
</dbReference>
<dbReference type="PANTHER" id="PTHR43072">
    <property type="entry name" value="N-ACETYLTRANSFERASE"/>
    <property type="match status" value="1"/>
</dbReference>
<keyword evidence="3" id="KW-1185">Reference proteome</keyword>
<accession>A0ABX2SAR8</accession>
<evidence type="ECO:0000313" key="2">
    <source>
        <dbReference type="EMBL" id="NYH86739.1"/>
    </source>
</evidence>
<sequence length="214" mass="23742">MTDDRMGQTGERRGFRVRAARLEDVLAMSRVFVDTFRTAHRGQVPEHLLLKRTYESSARGWERTLREIAEAEDPQEYVCVAEDTAGEIVGIAMGGPPADWPFDDANRAAHPTGECYALYVDTSRQRCGIGRALVADLAAFLVSRGRRRLSIGVLAVNARARAFYEGIGGTLLGQRHFDDHGVLLDEVVYIWDDAACLTHVEPAGITESEPVRRV</sequence>
<organism evidence="2 3">
    <name type="scientific">Actinopolymorpha cephalotaxi</name>
    <dbReference type="NCBI Taxonomy" id="504797"/>
    <lineage>
        <taxon>Bacteria</taxon>
        <taxon>Bacillati</taxon>
        <taxon>Actinomycetota</taxon>
        <taxon>Actinomycetes</taxon>
        <taxon>Propionibacteriales</taxon>
        <taxon>Actinopolymorphaceae</taxon>
        <taxon>Actinopolymorpha</taxon>
    </lineage>
</organism>
<dbReference type="InterPro" id="IPR016181">
    <property type="entry name" value="Acyl_CoA_acyltransferase"/>
</dbReference>
<reference evidence="2 3" key="1">
    <citation type="submission" date="2020-07" db="EMBL/GenBank/DDBJ databases">
        <title>Sequencing the genomes of 1000 actinobacteria strains.</title>
        <authorList>
            <person name="Klenk H.-P."/>
        </authorList>
    </citation>
    <scope>NUCLEOTIDE SEQUENCE [LARGE SCALE GENOMIC DNA]</scope>
    <source>
        <strain evidence="2 3">DSM 45117</strain>
    </source>
</reference>
<dbReference type="SUPFAM" id="SSF55729">
    <property type="entry name" value="Acyl-CoA N-acyltransferases (Nat)"/>
    <property type="match status" value="1"/>
</dbReference>
<dbReference type="EMBL" id="JACBZA010000001">
    <property type="protein sequence ID" value="NYH86739.1"/>
    <property type="molecule type" value="Genomic_DNA"/>
</dbReference>
<evidence type="ECO:0000259" key="1">
    <source>
        <dbReference type="PROSITE" id="PS51186"/>
    </source>
</evidence>
<dbReference type="Proteomes" id="UP000533017">
    <property type="component" value="Unassembled WGS sequence"/>
</dbReference>
<protein>
    <submittedName>
        <fullName evidence="2">Ribosomal protein S18 acetylase RimI-like enzyme</fullName>
    </submittedName>
</protein>
<evidence type="ECO:0000313" key="3">
    <source>
        <dbReference type="Proteomes" id="UP000533017"/>
    </source>
</evidence>
<dbReference type="RefSeq" id="WP_092890676.1">
    <property type="nucleotide sequence ID" value="NZ_FOOI01000031.1"/>
</dbReference>
<dbReference type="Gene3D" id="3.40.630.30">
    <property type="match status" value="1"/>
</dbReference>
<name>A0ABX2SAR8_9ACTN</name>
<gene>
    <name evidence="2" type="ORF">FHR37_005590</name>
</gene>
<feature type="domain" description="N-acetyltransferase" evidence="1">
    <location>
        <begin position="15"/>
        <end position="194"/>
    </location>
</feature>
<dbReference type="Pfam" id="PF00583">
    <property type="entry name" value="Acetyltransf_1"/>
    <property type="match status" value="1"/>
</dbReference>
<dbReference type="CDD" id="cd04301">
    <property type="entry name" value="NAT_SF"/>
    <property type="match status" value="1"/>
</dbReference>